<keyword evidence="3" id="KW-1185">Reference proteome</keyword>
<protein>
    <submittedName>
        <fullName evidence="2">Uncharacterized protein</fullName>
    </submittedName>
</protein>
<keyword evidence="1" id="KW-0472">Membrane</keyword>
<sequence length="48" mass="5262">MTLSGATLQGPMPSYVFVALILFNGFCWGVAMYLLLRGLRSLQHAFLG</sequence>
<gene>
    <name evidence="2" type="ORF">HNQ93_002898</name>
</gene>
<keyword evidence="1" id="KW-1133">Transmembrane helix</keyword>
<feature type="transmembrane region" description="Helical" evidence="1">
    <location>
        <begin position="12"/>
        <end position="36"/>
    </location>
</feature>
<comment type="caution">
    <text evidence="2">The sequence shown here is derived from an EMBL/GenBank/DDBJ whole genome shotgun (WGS) entry which is preliminary data.</text>
</comment>
<evidence type="ECO:0000313" key="2">
    <source>
        <dbReference type="EMBL" id="MBB6060038.1"/>
    </source>
</evidence>
<keyword evidence="1" id="KW-0812">Transmembrane</keyword>
<accession>A0A7W9WCG7</accession>
<name>A0A7W9WCG7_9BACT</name>
<evidence type="ECO:0000256" key="1">
    <source>
        <dbReference type="SAM" id="Phobius"/>
    </source>
</evidence>
<dbReference type="AlphaFoldDB" id="A0A7W9WCG7"/>
<proteinExistence type="predicted"/>
<dbReference type="Proteomes" id="UP000532746">
    <property type="component" value="Unassembled WGS sequence"/>
</dbReference>
<evidence type="ECO:0000313" key="3">
    <source>
        <dbReference type="Proteomes" id="UP000532746"/>
    </source>
</evidence>
<dbReference type="EMBL" id="JACHGG010000003">
    <property type="protein sequence ID" value="MBB6060038.1"/>
    <property type="molecule type" value="Genomic_DNA"/>
</dbReference>
<organism evidence="2 3">
    <name type="scientific">Hymenobacter luteus</name>
    <dbReference type="NCBI Taxonomy" id="1411122"/>
    <lineage>
        <taxon>Bacteria</taxon>
        <taxon>Pseudomonadati</taxon>
        <taxon>Bacteroidota</taxon>
        <taxon>Cytophagia</taxon>
        <taxon>Cytophagales</taxon>
        <taxon>Hymenobacteraceae</taxon>
        <taxon>Hymenobacter</taxon>
    </lineage>
</organism>
<reference evidence="2 3" key="1">
    <citation type="submission" date="2020-08" db="EMBL/GenBank/DDBJ databases">
        <title>Genomic Encyclopedia of Type Strains, Phase IV (KMG-IV): sequencing the most valuable type-strain genomes for metagenomic binning, comparative biology and taxonomic classification.</title>
        <authorList>
            <person name="Goeker M."/>
        </authorList>
    </citation>
    <scope>NUCLEOTIDE SEQUENCE [LARGE SCALE GENOMIC DNA]</scope>
    <source>
        <strain evidence="2 3">DSM 26718</strain>
    </source>
</reference>